<protein>
    <submittedName>
        <fullName evidence="1">Uncharacterized protein</fullName>
    </submittedName>
</protein>
<dbReference type="Proteomes" id="UP000004641">
    <property type="component" value="Unassembled WGS sequence"/>
</dbReference>
<dbReference type="RefSeq" id="WP_000551925.1">
    <property type="nucleotide sequence ID" value="NZ_ABHU01000019.1"/>
</dbReference>
<sequence>MHNSLSSIKDPYADWAKRLTVMASNNDLSSREVESYTEKMVEQASKDELTVVIKHLLNHIRMNK</sequence>
<evidence type="ECO:0000313" key="1">
    <source>
        <dbReference type="EMBL" id="EDU89678.1"/>
    </source>
</evidence>
<name>A0A0H3PK08_ECO5C</name>
<evidence type="ECO:0000313" key="2">
    <source>
        <dbReference type="Proteomes" id="UP000004641"/>
    </source>
</evidence>
<proteinExistence type="predicted"/>
<dbReference type="AlphaFoldDB" id="A0A0H3PK08"/>
<accession>A0A0H3PK08</accession>
<comment type="caution">
    <text evidence="1">The sequence shown here is derived from an EMBL/GenBank/DDBJ whole genome shotgun (WGS) entry which is preliminary data.</text>
</comment>
<gene>
    <name evidence="1" type="ORF">ECH7EC869_2299</name>
</gene>
<dbReference type="BioCyc" id="ECOL478008-HMP:G76-483176-MONOMER"/>
<dbReference type="EMBL" id="ABHU01000019">
    <property type="protein sequence ID" value="EDU89678.1"/>
    <property type="molecule type" value="Genomic_DNA"/>
</dbReference>
<organism evidence="1 2">
    <name type="scientific">Escherichia coli O157:H7 (strain EC869)</name>
    <dbReference type="NCBI Taxonomy" id="478008"/>
    <lineage>
        <taxon>Bacteria</taxon>
        <taxon>Pseudomonadati</taxon>
        <taxon>Pseudomonadota</taxon>
        <taxon>Gammaproteobacteria</taxon>
        <taxon>Enterobacterales</taxon>
        <taxon>Enterobacteriaceae</taxon>
        <taxon>Escherichia</taxon>
    </lineage>
</organism>
<reference evidence="1 2" key="1">
    <citation type="journal article" date="2011" name="Appl. Environ. Microbiol.">
        <title>Genome signatures of Escherichia coli O157:H7 isolates from the bovine host reservoir.</title>
        <authorList>
            <person name="Eppinger M."/>
            <person name="Mammel M.K."/>
            <person name="Leclerc J.E."/>
            <person name="Ravel J."/>
            <person name="Cebula T.A."/>
        </authorList>
    </citation>
    <scope>NUCLEOTIDE SEQUENCE [LARGE SCALE GENOMIC DNA]</scope>
    <source>
        <strain evidence="1 2">EC869</strain>
    </source>
</reference>